<keyword evidence="1" id="KW-0732">Signal</keyword>
<sequence length="336" mass="38204">MKRMFWAMWLLVAAGVGFVACRGGDSEGFETADLPADSLTVEGFSGYTSWMRQGDKVVVYTLPGDTNFSVYRLPEFAPLYDFAVEPREPGSLFYAAGLFPDGVQDSVLYVFSLQERFLSRVLLGEDTARVEERFPGAPKIVYVNGTVLADTLVLAGTMNFLEKSHSITLLDPRGWDTLQSLNSKTILDERFNAVNYPFFAFSRGRLVLAYKHYKRLEYYALSPEGRLDFVRAVGKDYDRKDVARMKEKRTPMDGPVDVAWGENHLYLLENAVNERGELLASRVEVFDWEGNGLYRLRLERPAVKILVDEAGERLYAIRPALDSSRVYRYDLGRFAR</sequence>
<name>A0A9D1KSQ8_9FLAO</name>
<evidence type="ECO:0008006" key="4">
    <source>
        <dbReference type="Google" id="ProtNLM"/>
    </source>
</evidence>
<gene>
    <name evidence="2" type="ORF">IAC44_04245</name>
</gene>
<dbReference type="EMBL" id="DVLY01000099">
    <property type="protein sequence ID" value="HIT98031.1"/>
    <property type="molecule type" value="Genomic_DNA"/>
</dbReference>
<protein>
    <recommendedName>
        <fullName evidence="4">Lipoprotein</fullName>
    </recommendedName>
</protein>
<reference evidence="2" key="1">
    <citation type="submission" date="2020-10" db="EMBL/GenBank/DDBJ databases">
        <authorList>
            <person name="Gilroy R."/>
        </authorList>
    </citation>
    <scope>NUCLEOTIDE SEQUENCE</scope>
    <source>
        <strain evidence="2">1383</strain>
    </source>
</reference>
<organism evidence="2 3">
    <name type="scientific">Candidatus Merdimorpha stercoravium</name>
    <dbReference type="NCBI Taxonomy" id="2840863"/>
    <lineage>
        <taxon>Bacteria</taxon>
        <taxon>Pseudomonadati</taxon>
        <taxon>Bacteroidota</taxon>
        <taxon>Flavobacteriia</taxon>
        <taxon>Flavobacteriales</taxon>
        <taxon>Candidatus Merdimorpha</taxon>
    </lineage>
</organism>
<feature type="signal peptide" evidence="1">
    <location>
        <begin position="1"/>
        <end position="22"/>
    </location>
</feature>
<evidence type="ECO:0000313" key="2">
    <source>
        <dbReference type="EMBL" id="HIT98031.1"/>
    </source>
</evidence>
<evidence type="ECO:0000313" key="3">
    <source>
        <dbReference type="Proteomes" id="UP000824161"/>
    </source>
</evidence>
<dbReference type="PROSITE" id="PS51257">
    <property type="entry name" value="PROKAR_LIPOPROTEIN"/>
    <property type="match status" value="1"/>
</dbReference>
<dbReference type="AlphaFoldDB" id="A0A9D1KSQ8"/>
<feature type="chain" id="PRO_5038491306" description="Lipoprotein" evidence="1">
    <location>
        <begin position="23"/>
        <end position="336"/>
    </location>
</feature>
<proteinExistence type="predicted"/>
<dbReference type="SUPFAM" id="SSF101898">
    <property type="entry name" value="NHL repeat"/>
    <property type="match status" value="1"/>
</dbReference>
<evidence type="ECO:0000256" key="1">
    <source>
        <dbReference type="SAM" id="SignalP"/>
    </source>
</evidence>
<accession>A0A9D1KSQ8</accession>
<dbReference type="Proteomes" id="UP000824161">
    <property type="component" value="Unassembled WGS sequence"/>
</dbReference>
<reference evidence="2" key="2">
    <citation type="journal article" date="2021" name="PeerJ">
        <title>Extensive microbial diversity within the chicken gut microbiome revealed by metagenomics and culture.</title>
        <authorList>
            <person name="Gilroy R."/>
            <person name="Ravi A."/>
            <person name="Getino M."/>
            <person name="Pursley I."/>
            <person name="Horton D.L."/>
            <person name="Alikhan N.F."/>
            <person name="Baker D."/>
            <person name="Gharbi K."/>
            <person name="Hall N."/>
            <person name="Watson M."/>
            <person name="Adriaenssens E.M."/>
            <person name="Foster-Nyarko E."/>
            <person name="Jarju S."/>
            <person name="Secka A."/>
            <person name="Antonio M."/>
            <person name="Oren A."/>
            <person name="Chaudhuri R.R."/>
            <person name="La Ragione R."/>
            <person name="Hildebrand F."/>
            <person name="Pallen M.J."/>
        </authorList>
    </citation>
    <scope>NUCLEOTIDE SEQUENCE</scope>
    <source>
        <strain evidence="2">1383</strain>
    </source>
</reference>
<comment type="caution">
    <text evidence="2">The sequence shown here is derived from an EMBL/GenBank/DDBJ whole genome shotgun (WGS) entry which is preliminary data.</text>
</comment>